<dbReference type="InterPro" id="IPR006656">
    <property type="entry name" value="Mopterin_OxRdtase"/>
</dbReference>
<dbReference type="InterPro" id="IPR028261">
    <property type="entry name" value="DPD_II"/>
</dbReference>
<feature type="domain" description="2Fe-2S ferredoxin-type" evidence="7">
    <location>
        <begin position="2"/>
        <end position="80"/>
    </location>
</feature>
<dbReference type="PANTHER" id="PTHR42783">
    <property type="entry name" value="GLUTAMATE SYNTHASE [NADPH] SMALL CHAIN"/>
    <property type="match status" value="1"/>
</dbReference>
<dbReference type="InterPro" id="IPR001041">
    <property type="entry name" value="2Fe-2S_ferredoxin-type"/>
</dbReference>
<evidence type="ECO:0000313" key="11">
    <source>
        <dbReference type="Proteomes" id="UP000218387"/>
    </source>
</evidence>
<dbReference type="Gene3D" id="3.30.70.20">
    <property type="match status" value="1"/>
</dbReference>
<dbReference type="Gene3D" id="2.20.25.90">
    <property type="entry name" value="ADC-like domains"/>
    <property type="match status" value="1"/>
</dbReference>
<dbReference type="Gene3D" id="3.10.20.440">
    <property type="entry name" value="2Fe-2S iron-sulphur cluster binding domain, sarcosine oxidase, alpha subunit, N-terminal domain"/>
    <property type="match status" value="1"/>
</dbReference>
<reference evidence="10 11" key="1">
    <citation type="submission" date="2018-05" db="EMBL/GenBank/DDBJ databases">
        <title>Genome comparison of Eubacterium sp.</title>
        <authorList>
            <person name="Feng Y."/>
            <person name="Sanchez-Andrea I."/>
            <person name="Stams A.J.M."/>
            <person name="De Vos W.M."/>
        </authorList>
    </citation>
    <scope>NUCLEOTIDE SEQUENCE [LARGE SCALE GENOMIC DNA]</scope>
    <source>
        <strain evidence="10 11">YI</strain>
    </source>
</reference>
<proteinExistence type="predicted"/>
<evidence type="ECO:0000313" key="10">
    <source>
        <dbReference type="EMBL" id="QCT71007.1"/>
    </source>
</evidence>
<dbReference type="PROSITE" id="PS51669">
    <property type="entry name" value="4FE4S_MOW_BIS_MGD"/>
    <property type="match status" value="1"/>
</dbReference>
<dbReference type="PRINTS" id="PR00419">
    <property type="entry name" value="ADXRDTASE"/>
</dbReference>
<gene>
    <name evidence="10" type="ORF">CPZ25_006590</name>
</gene>
<evidence type="ECO:0000256" key="4">
    <source>
        <dbReference type="ARBA" id="ARBA00023002"/>
    </source>
</evidence>
<dbReference type="FunFam" id="3.30.70.20:FF:000035">
    <property type="entry name" value="Iron hydrogenase 1"/>
    <property type="match status" value="1"/>
</dbReference>
<feature type="domain" description="4Fe-4S ferredoxin-type" evidence="8">
    <location>
        <begin position="650"/>
        <end position="678"/>
    </location>
</feature>
<keyword evidence="2" id="KW-0479">Metal-binding</keyword>
<feature type="domain" description="4Fe-4S Mo/W bis-MGD-type" evidence="9">
    <location>
        <begin position="687"/>
        <end position="744"/>
    </location>
</feature>
<dbReference type="Gene3D" id="3.40.50.740">
    <property type="match status" value="2"/>
</dbReference>
<dbReference type="KEGG" id="emt:CPZ25_006590"/>
<dbReference type="InterPro" id="IPR017900">
    <property type="entry name" value="4Fe4S_Fe_S_CS"/>
</dbReference>
<dbReference type="Gene3D" id="1.10.1060.10">
    <property type="entry name" value="Alpha-helical ferredoxin"/>
    <property type="match status" value="2"/>
</dbReference>
<dbReference type="PROSITE" id="PS51085">
    <property type="entry name" value="2FE2S_FER_2"/>
    <property type="match status" value="1"/>
</dbReference>
<keyword evidence="3" id="KW-0677">Repeat</keyword>
<dbReference type="InterPro" id="IPR042204">
    <property type="entry name" value="2Fe-2S-bd_N"/>
</dbReference>
<organism evidence="10 11">
    <name type="scientific">Eubacterium maltosivorans</name>
    <dbReference type="NCBI Taxonomy" id="2041044"/>
    <lineage>
        <taxon>Bacteria</taxon>
        <taxon>Bacillati</taxon>
        <taxon>Bacillota</taxon>
        <taxon>Clostridia</taxon>
        <taxon>Eubacteriales</taxon>
        <taxon>Eubacteriaceae</taxon>
        <taxon>Eubacterium</taxon>
    </lineage>
</organism>
<dbReference type="Pfam" id="PF07992">
    <property type="entry name" value="Pyr_redox_2"/>
    <property type="match status" value="1"/>
</dbReference>
<evidence type="ECO:0000259" key="9">
    <source>
        <dbReference type="PROSITE" id="PS51669"/>
    </source>
</evidence>
<evidence type="ECO:0000256" key="2">
    <source>
        <dbReference type="ARBA" id="ARBA00022723"/>
    </source>
</evidence>
<dbReference type="Pfam" id="PF22117">
    <property type="entry name" value="Fer4_Nqo3"/>
    <property type="match status" value="1"/>
</dbReference>
<dbReference type="InterPro" id="IPR036188">
    <property type="entry name" value="FAD/NAD-bd_sf"/>
</dbReference>
<dbReference type="PANTHER" id="PTHR42783:SF3">
    <property type="entry name" value="GLUTAMATE SYNTHASE [NADPH] SMALL CHAIN-RELATED"/>
    <property type="match status" value="1"/>
</dbReference>
<dbReference type="GO" id="GO:0046872">
    <property type="term" value="F:metal ion binding"/>
    <property type="evidence" value="ECO:0007669"/>
    <property type="project" value="UniProtKB-KW"/>
</dbReference>
<dbReference type="Proteomes" id="UP000218387">
    <property type="component" value="Chromosome"/>
</dbReference>
<dbReference type="InterPro" id="IPR017896">
    <property type="entry name" value="4Fe4S_Fe-S-bd"/>
</dbReference>
<dbReference type="InterPro" id="IPR009051">
    <property type="entry name" value="Helical_ferredxn"/>
</dbReference>
<dbReference type="SUPFAM" id="SSF46548">
    <property type="entry name" value="alpha-helical ferredoxin"/>
    <property type="match status" value="1"/>
</dbReference>
<dbReference type="PROSITE" id="PS51379">
    <property type="entry name" value="4FE4S_FER_2"/>
    <property type="match status" value="2"/>
</dbReference>
<dbReference type="EMBL" id="CP029487">
    <property type="protein sequence ID" value="QCT71007.1"/>
    <property type="molecule type" value="Genomic_DNA"/>
</dbReference>
<evidence type="ECO:0000256" key="3">
    <source>
        <dbReference type="ARBA" id="ARBA00022737"/>
    </source>
</evidence>
<dbReference type="Pfam" id="PF00384">
    <property type="entry name" value="Molybdopterin"/>
    <property type="match status" value="1"/>
</dbReference>
<dbReference type="AlphaFoldDB" id="A0A4P9C6H4"/>
<evidence type="ECO:0000256" key="1">
    <source>
        <dbReference type="ARBA" id="ARBA00022485"/>
    </source>
</evidence>
<keyword evidence="6" id="KW-0411">Iron-sulfur</keyword>
<evidence type="ECO:0000259" key="8">
    <source>
        <dbReference type="PROSITE" id="PS51379"/>
    </source>
</evidence>
<keyword evidence="5" id="KW-0408">Iron</keyword>
<protein>
    <submittedName>
        <fullName evidence="10">4Fe-4S dicluster domain-containing protein</fullName>
    </submittedName>
</protein>
<dbReference type="InterPro" id="IPR036010">
    <property type="entry name" value="2Fe-2S_ferredoxin-like_sf"/>
</dbReference>
<dbReference type="GO" id="GO:0051539">
    <property type="term" value="F:4 iron, 4 sulfur cluster binding"/>
    <property type="evidence" value="ECO:0007669"/>
    <property type="project" value="UniProtKB-KW"/>
</dbReference>
<dbReference type="CDD" id="cd00207">
    <property type="entry name" value="fer2"/>
    <property type="match status" value="1"/>
</dbReference>
<dbReference type="SUPFAM" id="SSF51971">
    <property type="entry name" value="Nucleotide-binding domain"/>
    <property type="match status" value="2"/>
</dbReference>
<dbReference type="Gene3D" id="3.40.228.10">
    <property type="entry name" value="Dimethylsulfoxide Reductase, domain 2"/>
    <property type="match status" value="1"/>
</dbReference>
<dbReference type="SUPFAM" id="SSF54292">
    <property type="entry name" value="2Fe-2S ferredoxin-like"/>
    <property type="match status" value="1"/>
</dbReference>
<dbReference type="SMART" id="SM00926">
    <property type="entry name" value="Molybdop_Fe4S4"/>
    <property type="match status" value="1"/>
</dbReference>
<dbReference type="Pfam" id="PF13510">
    <property type="entry name" value="Fer2_4"/>
    <property type="match status" value="1"/>
</dbReference>
<dbReference type="InterPro" id="IPR054351">
    <property type="entry name" value="NADH_UbQ_OxRdtase_ferredoxin"/>
</dbReference>
<accession>A0A4P9C6H4</accession>
<dbReference type="PROSITE" id="PS00198">
    <property type="entry name" value="4FE4S_FER_1"/>
    <property type="match status" value="1"/>
</dbReference>
<dbReference type="SUPFAM" id="SSF54862">
    <property type="entry name" value="4Fe-4S ferredoxins"/>
    <property type="match status" value="1"/>
</dbReference>
<dbReference type="InterPro" id="IPR006963">
    <property type="entry name" value="Mopterin_OxRdtase_4Fe-4S_dom"/>
</dbReference>
<keyword evidence="4" id="KW-0560">Oxidoreductase</keyword>
<evidence type="ECO:0000256" key="5">
    <source>
        <dbReference type="ARBA" id="ARBA00023004"/>
    </source>
</evidence>
<dbReference type="Pfam" id="PF14691">
    <property type="entry name" value="Fer4_20"/>
    <property type="match status" value="1"/>
</dbReference>
<dbReference type="Gene3D" id="3.50.50.60">
    <property type="entry name" value="FAD/NAD(P)-binding domain"/>
    <property type="match status" value="2"/>
</dbReference>
<dbReference type="InterPro" id="IPR023753">
    <property type="entry name" value="FAD/NAD-binding_dom"/>
</dbReference>
<sequence length="1168" mass="127506">MKKLRININGKEVTGFAEQTILDVARENGIDIPTLCYDERTEVYGSCGLCMVEVEGNPKLLKACATPIAEGMVITTTSDRVLESRKTNLELLLSKHIGDCVAPCQLECPGQTDCQGYVGLIANGEYEEAIKLIKDRLPLPASIGRVCPHPCEKACRRGLVDEPVSILWLKRFAADLDIDKGMFMPEIAPDTHKSIGVIGGGPGGLTAAYFLRKAGHAVTIYEAMPKAGGMLRYGIPEYRLPKTVLDEEIKLIEDMGVTIKTGVRIGEDLPFESLRKQHDAMYVAIGAWTSSGLRCEGVDADGVIGGIELLRQIVNNEPTNLGDRVAIVGGGNTAMDACRSAVRLGAKEVYNVYRRTVAEMPAEQEEIEEAQEEGVIFKNLCNPIEIIKDENGHVKQMLLQKMELGEPDASGRRRPVPIEGETELIDVDTVILAIGQGINPEGMDGLELTKFNTVIADEETFTTSLEGVFAGGDCANDGASIAIRAIGEAKKAVGFINEYLQGREIRYRKPYYVTRDDIDADYLEGKKKYKRPPMAHLTPEERKNTFEEVVKGYTLEQAKEEASRCLECGCHDYFECKLVDYANQYEVVPERFDGENEELIFEDDHPFIVRNPNKCILCGRCVRACDEVVGVTALGLMNRGFDTVVVPALGGKLADSGCISCGTCISVCPTGALGERARGFKNVPTDTKKTLTTCGYCSAGCQMVVETMGDTIVKAVSTDINAANNEGVMCGRGRFGTNQVQLGDRLTKPLVRNAKGQLEETDWYDAFVAIAKKAQTISARNGAEALKVAVSPKYTTEEIATIKKLADSLRAETFSFSNTVHGENDVLPCSGEIHSMDEVLSADAILVLGCLRTNNPVLRYKLSQASKRGASIFFINAAEDGMNRIGDEFTTEYDDLDFLGEITKYVLENRKAADTPDGLEALKDSLAALEISEESEMIGNALVNAKHPMVILGGKYITEEASALAADIAVLLGKSDGPRRGVFRVEQKNNSKALSLLGVTQTPEVLDNAKGIMIFGEDPNVDLSGYDFIMVQDTHLTLAAQKADVVLPALAFPEIAGTFINTEGRLQRVTPAVGRPLPYTNIGMVVEIGEILGEKLGSTCTGMIRRVLQTEIPELMDVEIGDQIQSRRCESSAHLVPMKKDGFLFEEIPYTDFLMNEITDEIKKVTRK</sequence>
<evidence type="ECO:0000259" key="7">
    <source>
        <dbReference type="PROSITE" id="PS51085"/>
    </source>
</evidence>
<evidence type="ECO:0000256" key="6">
    <source>
        <dbReference type="ARBA" id="ARBA00023014"/>
    </source>
</evidence>
<keyword evidence="1" id="KW-0004">4Fe-4S</keyword>
<name>A0A4P9C6H4_EUBML</name>
<dbReference type="GO" id="GO:0016491">
    <property type="term" value="F:oxidoreductase activity"/>
    <property type="evidence" value="ECO:0007669"/>
    <property type="project" value="UniProtKB-KW"/>
</dbReference>
<dbReference type="SUPFAM" id="SSF53706">
    <property type="entry name" value="Formate dehydrogenase/DMSO reductase, domains 1-3"/>
    <property type="match status" value="1"/>
</dbReference>
<feature type="domain" description="4Fe-4S ferredoxin-type" evidence="8">
    <location>
        <begin position="606"/>
        <end position="634"/>
    </location>
</feature>
<dbReference type="RefSeq" id="WP_096919980.1">
    <property type="nucleotide sequence ID" value="NZ_CP029487.1"/>
</dbReference>
<keyword evidence="11" id="KW-1185">Reference proteome</keyword>
<dbReference type="Pfam" id="PF04879">
    <property type="entry name" value="Molybdop_Fe4S4"/>
    <property type="match status" value="1"/>
</dbReference>